<evidence type="ECO:0000256" key="10">
    <source>
        <dbReference type="ARBA" id="ARBA00023054"/>
    </source>
</evidence>
<evidence type="ECO:0000256" key="5">
    <source>
        <dbReference type="ARBA" id="ARBA00022759"/>
    </source>
</evidence>
<dbReference type="GO" id="GO:0031047">
    <property type="term" value="P:regulatory ncRNA-mediated gene silencing"/>
    <property type="evidence" value="ECO:0007669"/>
    <property type="project" value="UniProtKB-KW"/>
</dbReference>
<evidence type="ECO:0000256" key="8">
    <source>
        <dbReference type="ARBA" id="ARBA00022840"/>
    </source>
</evidence>
<dbReference type="Gramene" id="KQJ87413">
    <property type="protein sequence ID" value="KQJ87413"/>
    <property type="gene ID" value="BRADI_4g10980v3"/>
</dbReference>
<evidence type="ECO:0000256" key="11">
    <source>
        <dbReference type="ARBA" id="ARBA00023158"/>
    </source>
</evidence>
<dbReference type="RefSeq" id="XP_010237453.2">
    <property type="nucleotide sequence ID" value="XM_010239151.3"/>
</dbReference>
<evidence type="ECO:0000256" key="13">
    <source>
        <dbReference type="ARBA" id="ARBA00023242"/>
    </source>
</evidence>
<reference evidence="17" key="2">
    <citation type="submission" date="2017-06" db="EMBL/GenBank/DDBJ databases">
        <title>WGS assembly of Brachypodium distachyon.</title>
        <authorList>
            <consortium name="The International Brachypodium Initiative"/>
            <person name="Lucas S."/>
            <person name="Harmon-Smith M."/>
            <person name="Lail K."/>
            <person name="Tice H."/>
            <person name="Grimwood J."/>
            <person name="Bruce D."/>
            <person name="Barry K."/>
            <person name="Shu S."/>
            <person name="Lindquist E."/>
            <person name="Wang M."/>
            <person name="Pitluck S."/>
            <person name="Vogel J.P."/>
            <person name="Garvin D.F."/>
            <person name="Mockler T.C."/>
            <person name="Schmutz J."/>
            <person name="Rokhsar D."/>
            <person name="Bevan M.W."/>
        </authorList>
    </citation>
    <scope>NUCLEOTIDE SEQUENCE</scope>
    <source>
        <strain evidence="17">Bd21</strain>
    </source>
</reference>
<dbReference type="ExpressionAtlas" id="A0A0Q3L477">
    <property type="expression patterns" value="baseline"/>
</dbReference>
<dbReference type="GeneID" id="100843690"/>
<evidence type="ECO:0000256" key="14">
    <source>
        <dbReference type="SAM" id="Coils"/>
    </source>
</evidence>
<name>A0A0Q3L477_BRADI</name>
<dbReference type="Proteomes" id="UP000008810">
    <property type="component" value="Chromosome 4"/>
</dbReference>
<evidence type="ECO:0000256" key="1">
    <source>
        <dbReference type="ARBA" id="ARBA00004123"/>
    </source>
</evidence>
<evidence type="ECO:0000313" key="18">
    <source>
        <dbReference type="EnsemblPlants" id="KQJ87413"/>
    </source>
</evidence>
<reference evidence="18" key="3">
    <citation type="submission" date="2018-08" db="UniProtKB">
        <authorList>
            <consortium name="EnsemblPlants"/>
        </authorList>
    </citation>
    <scope>IDENTIFICATION</scope>
    <source>
        <strain evidence="18">cv. Bd21</strain>
    </source>
</reference>
<dbReference type="InterPro" id="IPR041006">
    <property type="entry name" value="Morc_S5"/>
</dbReference>
<sequence length="684" mass="75702">MTVEDFIDLVSDEDSIEGNDHNGGQCDDAAETTASSSISAPGVIATASLSMAERGEGARTTSLSVTKKSATSSSPNIEHQSDEPVALLRPPPIPSALPFPKEFWKAGDYKVSAQAANNNGASRLRIHPKFLHSNATSHRWAFGAIAELLDNAVDEVNNGASFVKIDKMKYSPHGEYSLVIQDDGGGMSPEDLRRCMSFGFSHKSTDSSIGQYGNGFKSSTMRLGADVIVFSCRQGNRLTQSIGLLSYTFLTRTGCSDILVPAVDYEFDASSCTLKRIIDHGEKHFSSNLSTLLRWSPFSTENDLLNQFRDIGTHGTKIVVFNLWFNSAGETELDFTTDDKDIIISGAPKIRQEYKEVEMLNHMHIANRFRYSLRVYASILYLHLPEQFKVILCGRVIEPHHIASDLMYRECIKYRPQVGVSTEIDVITTIGFLKGAPKLDVYGFNVYHKNRLILPFWPAGSERSNGRGIAGVLEANFIRPTHDKQDFEKTGLFQRLETRLKDMTREYRKHNGHLIYYTRRATTKTCAGSSSAKASVMLDPCSNGGNSRDPLHVGSSRDQMGYGACSSTPINIPDQTEPCERRNSCSVIDGRAKKRQNTNGYVNQPAGGVNTIELGAWSQILKSECSELEATAQQLLCKADSLTNDLHKWQLVLKGLEDELQFYEVLGTLQHQPGGGRSYVGQRH</sequence>
<proteinExistence type="inferred from homology"/>
<feature type="coiled-coil region" evidence="14">
    <location>
        <begin position="618"/>
        <end position="659"/>
    </location>
</feature>
<dbReference type="Gene3D" id="3.30.565.10">
    <property type="entry name" value="Histidine kinase-like ATPase, C-terminal domain"/>
    <property type="match status" value="1"/>
</dbReference>
<dbReference type="InterPro" id="IPR045261">
    <property type="entry name" value="MORC_ATPase"/>
</dbReference>
<protein>
    <recommendedName>
        <fullName evidence="16">Morc S5 domain-containing protein</fullName>
    </recommendedName>
</protein>
<feature type="region of interest" description="Disordered" evidence="15">
    <location>
        <begin position="13"/>
        <end position="37"/>
    </location>
</feature>
<keyword evidence="8" id="KW-0067">ATP-binding</keyword>
<dbReference type="GO" id="GO:0005524">
    <property type="term" value="F:ATP binding"/>
    <property type="evidence" value="ECO:0007669"/>
    <property type="project" value="UniProtKB-KW"/>
</dbReference>
<evidence type="ECO:0000313" key="17">
    <source>
        <dbReference type="EMBL" id="KQJ87413.1"/>
    </source>
</evidence>
<dbReference type="AlphaFoldDB" id="A0A0Q3L477"/>
<organism evidence="17">
    <name type="scientific">Brachypodium distachyon</name>
    <name type="common">Purple false brome</name>
    <name type="synonym">Trachynia distachya</name>
    <dbReference type="NCBI Taxonomy" id="15368"/>
    <lineage>
        <taxon>Eukaryota</taxon>
        <taxon>Viridiplantae</taxon>
        <taxon>Streptophyta</taxon>
        <taxon>Embryophyta</taxon>
        <taxon>Tracheophyta</taxon>
        <taxon>Spermatophyta</taxon>
        <taxon>Magnoliopsida</taxon>
        <taxon>Liliopsida</taxon>
        <taxon>Poales</taxon>
        <taxon>Poaceae</taxon>
        <taxon>BOP clade</taxon>
        <taxon>Pooideae</taxon>
        <taxon>Stipodae</taxon>
        <taxon>Brachypodieae</taxon>
        <taxon>Brachypodium</taxon>
    </lineage>
</organism>
<dbReference type="PANTHER" id="PTHR23336">
    <property type="entry name" value="ZINC FINGER CW-TYPE COILED-COIL DOMAIN PROTEIN 3"/>
    <property type="match status" value="1"/>
</dbReference>
<feature type="compositionally biased region" description="Polar residues" evidence="15">
    <location>
        <begin position="59"/>
        <end position="78"/>
    </location>
</feature>
<keyword evidence="13" id="KW-0539">Nucleus</keyword>
<dbReference type="GO" id="GO:0004519">
    <property type="term" value="F:endonuclease activity"/>
    <property type="evidence" value="ECO:0007669"/>
    <property type="project" value="UniProtKB-KW"/>
</dbReference>
<evidence type="ECO:0000259" key="16">
    <source>
        <dbReference type="Pfam" id="PF17942"/>
    </source>
</evidence>
<keyword evidence="7" id="KW-0378">Hydrolase</keyword>
<dbReference type="GO" id="GO:0031349">
    <property type="term" value="P:positive regulation of defense response"/>
    <property type="evidence" value="ECO:0007669"/>
    <property type="project" value="UniProtKB-ARBA"/>
</dbReference>
<dbReference type="GO" id="GO:0005634">
    <property type="term" value="C:nucleus"/>
    <property type="evidence" value="ECO:0000318"/>
    <property type="project" value="GO_Central"/>
</dbReference>
<evidence type="ECO:0000256" key="4">
    <source>
        <dbReference type="ARBA" id="ARBA00022741"/>
    </source>
</evidence>
<evidence type="ECO:0000256" key="7">
    <source>
        <dbReference type="ARBA" id="ARBA00022801"/>
    </source>
</evidence>
<dbReference type="EMBL" id="CM000883">
    <property type="protein sequence ID" value="KQJ87413.1"/>
    <property type="molecule type" value="Genomic_DNA"/>
</dbReference>
<comment type="subcellular location">
    <subcellularLocation>
        <location evidence="1">Nucleus</location>
    </subcellularLocation>
</comment>
<evidence type="ECO:0000256" key="15">
    <source>
        <dbReference type="SAM" id="MobiDB-lite"/>
    </source>
</evidence>
<evidence type="ECO:0000256" key="2">
    <source>
        <dbReference type="ARBA" id="ARBA00007845"/>
    </source>
</evidence>
<gene>
    <name evidence="18" type="primary">LOC100843690</name>
    <name evidence="17" type="ORF">BRADI_4g10980v3</name>
</gene>
<accession>A0A0Q3L477</accession>
<keyword evidence="3" id="KW-0540">Nuclease</keyword>
<dbReference type="InterPro" id="IPR036890">
    <property type="entry name" value="HATPase_C_sf"/>
</dbReference>
<evidence type="ECO:0000256" key="3">
    <source>
        <dbReference type="ARBA" id="ARBA00022722"/>
    </source>
</evidence>
<reference evidence="17 18" key="1">
    <citation type="journal article" date="2010" name="Nature">
        <title>Genome sequencing and analysis of the model grass Brachypodium distachyon.</title>
        <authorList>
            <consortium name="International Brachypodium Initiative"/>
        </authorList>
    </citation>
    <scope>NUCLEOTIDE SEQUENCE [LARGE SCALE GENOMIC DNA]</scope>
    <source>
        <strain evidence="17">Bd21</strain>
        <strain evidence="18">cv. Bd21</strain>
    </source>
</reference>
<keyword evidence="9" id="KW-0156">Chromatin regulator</keyword>
<evidence type="ECO:0000256" key="9">
    <source>
        <dbReference type="ARBA" id="ARBA00022853"/>
    </source>
</evidence>
<feature type="region of interest" description="Disordered" evidence="15">
    <location>
        <begin position="52"/>
        <end position="88"/>
    </location>
</feature>
<keyword evidence="12" id="KW-0234">DNA repair</keyword>
<dbReference type="EnsemblPlants" id="KQJ87413">
    <property type="protein sequence ID" value="KQJ87413"/>
    <property type="gene ID" value="BRADI_4g10980v3"/>
</dbReference>
<keyword evidence="4" id="KW-0547">Nucleotide-binding</keyword>
<feature type="domain" description="Morc S5" evidence="16">
    <location>
        <begin position="371"/>
        <end position="507"/>
    </location>
</feature>
<dbReference type="GO" id="GO:0006325">
    <property type="term" value="P:chromatin organization"/>
    <property type="evidence" value="ECO:0007669"/>
    <property type="project" value="UniProtKB-KW"/>
</dbReference>
<dbReference type="OrthoDB" id="757982at2759"/>
<keyword evidence="11" id="KW-0943">RNA-mediated gene silencing</keyword>
<dbReference type="FunFam" id="3.30.565.10:FF:000075">
    <property type="entry name" value="MORC family CW-type zinc finger protein 4"/>
    <property type="match status" value="1"/>
</dbReference>
<dbReference type="PANTHER" id="PTHR23336:SF65">
    <property type="entry name" value="PROTEIN MICRORCHIDIA 6"/>
    <property type="match status" value="1"/>
</dbReference>
<comment type="similarity">
    <text evidence="2">Belongs to the MORC ATPase protein family.</text>
</comment>
<evidence type="ECO:0000256" key="6">
    <source>
        <dbReference type="ARBA" id="ARBA00022763"/>
    </source>
</evidence>
<keyword evidence="5" id="KW-0255">Endonuclease</keyword>
<keyword evidence="10 14" id="KW-0175">Coiled coil</keyword>
<evidence type="ECO:0000256" key="12">
    <source>
        <dbReference type="ARBA" id="ARBA00023204"/>
    </source>
</evidence>
<evidence type="ECO:0000313" key="19">
    <source>
        <dbReference type="Proteomes" id="UP000008810"/>
    </source>
</evidence>
<dbReference type="SUPFAM" id="SSF55874">
    <property type="entry name" value="ATPase domain of HSP90 chaperone/DNA topoisomerase II/histidine kinase"/>
    <property type="match status" value="1"/>
</dbReference>
<keyword evidence="6" id="KW-0227">DNA damage</keyword>
<dbReference type="GO" id="GO:0016887">
    <property type="term" value="F:ATP hydrolysis activity"/>
    <property type="evidence" value="ECO:0007669"/>
    <property type="project" value="InterPro"/>
</dbReference>
<dbReference type="GO" id="GO:0006281">
    <property type="term" value="P:DNA repair"/>
    <property type="evidence" value="ECO:0007669"/>
    <property type="project" value="UniProtKB-KW"/>
</dbReference>
<keyword evidence="19" id="KW-1185">Reference proteome</keyword>
<dbReference type="Pfam" id="PF13589">
    <property type="entry name" value="HATPase_c_3"/>
    <property type="match status" value="1"/>
</dbReference>
<dbReference type="KEGG" id="bdi:100843690"/>
<dbReference type="Pfam" id="PF17942">
    <property type="entry name" value="Morc6_S5"/>
    <property type="match status" value="1"/>
</dbReference>